<dbReference type="AlphaFoldDB" id="A0A3L7ABV5"/>
<keyword evidence="2" id="KW-0812">Transmembrane</keyword>
<evidence type="ECO:0000313" key="3">
    <source>
        <dbReference type="EMBL" id="RLP77464.1"/>
    </source>
</evidence>
<dbReference type="EMBL" id="RCUX01000002">
    <property type="protein sequence ID" value="RLP77464.1"/>
    <property type="molecule type" value="Genomic_DNA"/>
</dbReference>
<proteinExistence type="predicted"/>
<accession>A0A3L7ABV5</accession>
<sequence length="313" mass="32401">MTGPSHHSDSQPENGDARAQDPMHHGANEYGAPVYPVPPVPPVDAYGQPIAPNPGGWPGQYPGTSQGQYTGGQYAAGQYPEGGYPYPGAPAGQVPFGYAPAQPAAERPEPGGLGVTAFILSFIAPTVGLILGIVQTIRQRAQYGRASALAVASIWVGAGLTVLLTVGGFILLFLTLALVPALSTLPYSLGDLESGPDRSAVSIEEFCDTYQDITPMFEPLASLDAAGYAANVGRGGSYQVESDFMAQLSIGADTLWAVSPTEIEPDVSDLAESTWAASLGFSGSDEFRASDVSDAQSSAENVQAFAAETCTQP</sequence>
<name>A0A3L7ABV5_9MICO</name>
<keyword evidence="4" id="KW-1185">Reference proteome</keyword>
<reference evidence="3 4" key="1">
    <citation type="submission" date="2018-10" db="EMBL/GenBank/DDBJ databases">
        <authorList>
            <person name="Li J."/>
        </authorList>
    </citation>
    <scope>NUCLEOTIDE SEQUENCE [LARGE SCALE GENOMIC DNA]</scope>
    <source>
        <strain evidence="3 4">IF 016277</strain>
    </source>
</reference>
<feature type="transmembrane region" description="Helical" evidence="2">
    <location>
        <begin position="113"/>
        <end position="134"/>
    </location>
</feature>
<evidence type="ECO:0000256" key="1">
    <source>
        <dbReference type="SAM" id="MobiDB-lite"/>
    </source>
</evidence>
<evidence type="ECO:0008006" key="5">
    <source>
        <dbReference type="Google" id="ProtNLM"/>
    </source>
</evidence>
<keyword evidence="2" id="KW-0472">Membrane</keyword>
<protein>
    <recommendedName>
        <fullName evidence="5">DUF4190 domain-containing protein</fullName>
    </recommendedName>
</protein>
<comment type="caution">
    <text evidence="3">The sequence shown here is derived from an EMBL/GenBank/DDBJ whole genome shotgun (WGS) entry which is preliminary data.</text>
</comment>
<gene>
    <name evidence="3" type="ORF">D9V32_03180</name>
</gene>
<feature type="region of interest" description="Disordered" evidence="1">
    <location>
        <begin position="1"/>
        <end position="65"/>
    </location>
</feature>
<dbReference type="RefSeq" id="WP_121647447.1">
    <property type="nucleotide sequence ID" value="NZ_RCUX01000002.1"/>
</dbReference>
<feature type="transmembrane region" description="Helical" evidence="2">
    <location>
        <begin position="146"/>
        <end position="179"/>
    </location>
</feature>
<dbReference type="Proteomes" id="UP000272503">
    <property type="component" value="Unassembled WGS sequence"/>
</dbReference>
<keyword evidence="2" id="KW-1133">Transmembrane helix</keyword>
<evidence type="ECO:0000313" key="4">
    <source>
        <dbReference type="Proteomes" id="UP000272503"/>
    </source>
</evidence>
<evidence type="ECO:0000256" key="2">
    <source>
        <dbReference type="SAM" id="Phobius"/>
    </source>
</evidence>
<dbReference type="OrthoDB" id="5120678at2"/>
<organism evidence="3 4">
    <name type="scientific">Mycetocola tolaasinivorans</name>
    <dbReference type="NCBI Taxonomy" id="76635"/>
    <lineage>
        <taxon>Bacteria</taxon>
        <taxon>Bacillati</taxon>
        <taxon>Actinomycetota</taxon>
        <taxon>Actinomycetes</taxon>
        <taxon>Micrococcales</taxon>
        <taxon>Microbacteriaceae</taxon>
        <taxon>Mycetocola</taxon>
    </lineage>
</organism>
<feature type="compositionally biased region" description="Basic and acidic residues" evidence="1">
    <location>
        <begin position="1"/>
        <end position="27"/>
    </location>
</feature>